<dbReference type="Pfam" id="PF13970">
    <property type="entry name" value="DUF4221"/>
    <property type="match status" value="1"/>
</dbReference>
<organism evidence="1 2">
    <name type="scientific">Bacteroides graminisolvens</name>
    <dbReference type="NCBI Taxonomy" id="477666"/>
    <lineage>
        <taxon>Bacteria</taxon>
        <taxon>Pseudomonadati</taxon>
        <taxon>Bacteroidota</taxon>
        <taxon>Bacteroidia</taxon>
        <taxon>Bacteroidales</taxon>
        <taxon>Bacteroidaceae</taxon>
        <taxon>Bacteroides</taxon>
    </lineage>
</organism>
<dbReference type="Proteomes" id="UP000263098">
    <property type="component" value="Unassembled WGS sequence"/>
</dbReference>
<comment type="caution">
    <text evidence="1">The sequence shown here is derived from an EMBL/GenBank/DDBJ whole genome shotgun (WGS) entry which is preliminary data.</text>
</comment>
<name>A0A3D2SGZ0_9BACE</name>
<gene>
    <name evidence="1" type="ORF">DHW31_10055</name>
</gene>
<reference evidence="1 2" key="1">
    <citation type="journal article" date="2018" name="Nat. Biotechnol.">
        <title>A standardized bacterial taxonomy based on genome phylogeny substantially revises the tree of life.</title>
        <authorList>
            <person name="Parks D.H."/>
            <person name="Chuvochina M."/>
            <person name="Waite D.W."/>
            <person name="Rinke C."/>
            <person name="Skarshewski A."/>
            <person name="Chaumeil P.A."/>
            <person name="Hugenholtz P."/>
        </authorList>
    </citation>
    <scope>NUCLEOTIDE SEQUENCE [LARGE SCALE GENOMIC DNA]</scope>
    <source>
        <strain evidence="1">UBA9667</strain>
    </source>
</reference>
<dbReference type="EMBL" id="DPVG01000372">
    <property type="protein sequence ID" value="HCK25099.1"/>
    <property type="molecule type" value="Genomic_DNA"/>
</dbReference>
<evidence type="ECO:0000313" key="1">
    <source>
        <dbReference type="EMBL" id="HCK25099.1"/>
    </source>
</evidence>
<proteinExistence type="predicted"/>
<dbReference type="AlphaFoldDB" id="A0A3D2SGZ0"/>
<evidence type="ECO:0000313" key="2">
    <source>
        <dbReference type="Proteomes" id="UP000263098"/>
    </source>
</evidence>
<protein>
    <submittedName>
        <fullName evidence="1">Uncharacterized protein</fullName>
    </submittedName>
</protein>
<sequence length="157" mass="18761">MYSFFFDENIYVTPPSHKRIDKIVVKSRYINELKFVDRTPDDLNLVAKALSELPFYSNLIYDKYRNVYYRFVFPKVDLPTNETDYAEIWQMGRTKFSIIILNDQFEVIGETLFPENVYVSTQYFIRKEGLYIGTSFPKNPNFDENTLSFQRIELVKL</sequence>
<accession>A0A3D2SGZ0</accession>
<dbReference type="InterPro" id="IPR025316">
    <property type="entry name" value="DUF4221"/>
</dbReference>